<dbReference type="EMBL" id="MT144333">
    <property type="protein sequence ID" value="QJA52365.1"/>
    <property type="molecule type" value="Genomic_DNA"/>
</dbReference>
<keyword evidence="1" id="KW-0812">Transmembrane</keyword>
<sequence>MSIREPFWLIVGLLLVWAALMFITIGIVLTNDSFDQRIQAIEAQTAALAVQTAAIEERMTTIEAQQVPGVRVDYQKAGGMVCPVGNNVYRSAVGVYGGAEIFCLPPGVVTPDGAVQISTIPGEGE</sequence>
<evidence type="ECO:0000313" key="5">
    <source>
        <dbReference type="EMBL" id="QJI01802.1"/>
    </source>
</evidence>
<accession>A0A6H1ZYM4</accession>
<feature type="transmembrane region" description="Helical" evidence="1">
    <location>
        <begin position="6"/>
        <end position="29"/>
    </location>
</feature>
<evidence type="ECO:0000313" key="2">
    <source>
        <dbReference type="EMBL" id="QJA52365.1"/>
    </source>
</evidence>
<proteinExistence type="predicted"/>
<dbReference type="AlphaFoldDB" id="A0A6H1ZYM4"/>
<organism evidence="2">
    <name type="scientific">viral metagenome</name>
    <dbReference type="NCBI Taxonomy" id="1070528"/>
    <lineage>
        <taxon>unclassified sequences</taxon>
        <taxon>metagenomes</taxon>
        <taxon>organismal metagenomes</taxon>
    </lineage>
</organism>
<name>A0A6H1ZYM4_9ZZZZ</name>
<evidence type="ECO:0000256" key="1">
    <source>
        <dbReference type="SAM" id="Phobius"/>
    </source>
</evidence>
<dbReference type="EMBL" id="MT141806">
    <property type="protein sequence ID" value="QJA70606.1"/>
    <property type="molecule type" value="Genomic_DNA"/>
</dbReference>
<keyword evidence="1" id="KW-1133">Transmembrane helix</keyword>
<evidence type="ECO:0000313" key="4">
    <source>
        <dbReference type="EMBL" id="QJA86412.1"/>
    </source>
</evidence>
<evidence type="ECO:0000313" key="3">
    <source>
        <dbReference type="EMBL" id="QJA70606.1"/>
    </source>
</evidence>
<keyword evidence="1" id="KW-0472">Membrane</keyword>
<protein>
    <submittedName>
        <fullName evidence="2">Uncharacterized protein</fullName>
    </submittedName>
</protein>
<reference evidence="2" key="1">
    <citation type="submission" date="2020-03" db="EMBL/GenBank/DDBJ databases">
        <title>The deep terrestrial virosphere.</title>
        <authorList>
            <person name="Holmfeldt K."/>
            <person name="Nilsson E."/>
            <person name="Simone D."/>
            <person name="Lopez-Fernandez M."/>
            <person name="Wu X."/>
            <person name="de Brujin I."/>
            <person name="Lundin D."/>
            <person name="Andersson A."/>
            <person name="Bertilsson S."/>
            <person name="Dopson M."/>
        </authorList>
    </citation>
    <scope>NUCLEOTIDE SEQUENCE</scope>
    <source>
        <strain evidence="3">MM415A03639</strain>
        <strain evidence="4">MM415B02084</strain>
        <strain evidence="2">TM448A02638</strain>
        <strain evidence="5">TM448B02784</strain>
    </source>
</reference>
<gene>
    <name evidence="3" type="ORF">MM415A03639_0012</name>
    <name evidence="4" type="ORF">MM415B02084_0015</name>
    <name evidence="2" type="ORF">TM448A02638_0016</name>
    <name evidence="5" type="ORF">TM448B02784_0007</name>
</gene>
<dbReference type="EMBL" id="MT142633">
    <property type="protein sequence ID" value="QJA86412.1"/>
    <property type="molecule type" value="Genomic_DNA"/>
</dbReference>
<dbReference type="EMBL" id="MT144952">
    <property type="protein sequence ID" value="QJI01802.1"/>
    <property type="molecule type" value="Genomic_DNA"/>
</dbReference>